<keyword evidence="3" id="KW-1185">Reference proteome</keyword>
<name>D8DW95_9BACT</name>
<gene>
    <name evidence="2" type="ORF">PBR_1923</name>
</gene>
<dbReference type="PANTHER" id="PTHR10799">
    <property type="entry name" value="SNF2/RAD54 HELICASE FAMILY"/>
    <property type="match status" value="1"/>
</dbReference>
<dbReference type="CDD" id="cd18793">
    <property type="entry name" value="SF2_C_SNF"/>
    <property type="match status" value="1"/>
</dbReference>
<dbReference type="OrthoDB" id="9760715at2"/>
<evidence type="ECO:0000256" key="1">
    <source>
        <dbReference type="ARBA" id="ARBA00022801"/>
    </source>
</evidence>
<organism evidence="2 3">
    <name type="scientific">Segatella baroniae B14</name>
    <dbReference type="NCBI Taxonomy" id="752555"/>
    <lineage>
        <taxon>Bacteria</taxon>
        <taxon>Pseudomonadati</taxon>
        <taxon>Bacteroidota</taxon>
        <taxon>Bacteroidia</taxon>
        <taxon>Bacteroidales</taxon>
        <taxon>Prevotellaceae</taxon>
        <taxon>Segatella</taxon>
    </lineage>
</organism>
<dbReference type="Pfam" id="PF00176">
    <property type="entry name" value="SNF2-rel_dom"/>
    <property type="match status" value="1"/>
</dbReference>
<dbReference type="InterPro" id="IPR027417">
    <property type="entry name" value="P-loop_NTPase"/>
</dbReference>
<protein>
    <submittedName>
        <fullName evidence="2">SNF2 N-terminal domain protein</fullName>
    </submittedName>
</protein>
<dbReference type="AlphaFoldDB" id="D8DW95"/>
<dbReference type="GO" id="GO:0005524">
    <property type="term" value="F:ATP binding"/>
    <property type="evidence" value="ECO:0007669"/>
    <property type="project" value="InterPro"/>
</dbReference>
<evidence type="ECO:0000313" key="2">
    <source>
        <dbReference type="EMBL" id="EFI72155.1"/>
    </source>
</evidence>
<reference evidence="2 3" key="1">
    <citation type="journal article" date="2010" name="Microb. Ecol.">
        <title>Comparative genome analysis of Prevotella ruminicola and Prevotella bryantii: insights into their environmental niche.</title>
        <authorList>
            <consortium name="North American Consortium for Rumen Bacteria"/>
            <person name="Purushe J."/>
            <person name="Fouts D.E."/>
            <person name="Morrison M."/>
            <person name="White B.A."/>
            <person name="Mackie R.I."/>
            <person name="Coutinho P.M."/>
            <person name="Henrissat B."/>
            <person name="Nelson K.E."/>
        </authorList>
    </citation>
    <scope>NUCLEOTIDE SEQUENCE [LARGE SCALE GENOMIC DNA]</scope>
    <source>
        <strain evidence="2 3">B14</strain>
    </source>
</reference>
<dbReference type="PROSITE" id="PS51192">
    <property type="entry name" value="HELICASE_ATP_BIND_1"/>
    <property type="match status" value="1"/>
</dbReference>
<dbReference type="SMART" id="SM00487">
    <property type="entry name" value="DEXDc"/>
    <property type="match status" value="1"/>
</dbReference>
<dbReference type="Gene3D" id="3.40.50.10810">
    <property type="entry name" value="Tandem AAA-ATPase domain"/>
    <property type="match status" value="1"/>
</dbReference>
<comment type="caution">
    <text evidence="2">The sequence shown here is derived from an EMBL/GenBank/DDBJ whole genome shotgun (WGS) entry which is preliminary data.</text>
</comment>
<dbReference type="InterPro" id="IPR000330">
    <property type="entry name" value="SNF2_N"/>
</dbReference>
<dbReference type="Proteomes" id="UP000004524">
    <property type="component" value="Unassembled WGS sequence"/>
</dbReference>
<dbReference type="InterPro" id="IPR049730">
    <property type="entry name" value="SNF2/RAD54-like_C"/>
</dbReference>
<proteinExistence type="predicted"/>
<accession>D8DW95</accession>
<keyword evidence="1" id="KW-0378">Hydrolase</keyword>
<dbReference type="RefSeq" id="WP_006282284.1">
    <property type="nucleotide sequence ID" value="NZ_ADWO01000053.1"/>
</dbReference>
<evidence type="ECO:0000313" key="3">
    <source>
        <dbReference type="Proteomes" id="UP000004524"/>
    </source>
</evidence>
<dbReference type="SUPFAM" id="SSF52540">
    <property type="entry name" value="P-loop containing nucleoside triphosphate hydrolases"/>
    <property type="match status" value="2"/>
</dbReference>
<dbReference type="InterPro" id="IPR014001">
    <property type="entry name" value="Helicase_ATP-bd"/>
</dbReference>
<sequence length="654" mass="74337">MNQLILSSSTESKYILTGAVNLLLSNRRARTLLKVKLDISEESDRILINSDEPIERVAHLLGLAAKYINAEIIYDNEIASDIQDFHIKELEFQEFGEKARSIKNNNCVIQDFDAFAKSLESNMANRRLYPLQLLSAYHMAFSQNACNFSVPGAGKTSIVYGAYTYLKNLPESSNKKVDKIMIVGPLSAFGPWESEYEECFGFPATCKRINGALSSESKKQYFYGETAEVILISYASVVGIKESLKYFLKNNRVMVVLDEAHKIKNTNGGITATSIMELAPFCSARVILTGTPAPNGYEDLYNLFHFIWPNVDVPKYTTGQLRDMTRNANDSRVPNLIKNIDPYYIRIKKSDLNIPNPVEHDPILVPMKDAQRRIYEFIEERFVEEVENRESDIHSVLVRAKAIRLQQVATNPILLRAPLSQFTEEAGVDFSTVEQEDSMIMSDVMRYYEDEIPAKYEVCAQLINDIIKDGGKVVVWAIFIKTIETFQSYLDSIGIKSRALYGATPVATDGMTEDDVNYELTREAIIKEFHNPDSEFKVIIANPFAVAESISLHKACHNAIYLERSFNCAHFVQSKDRIHRYGLGPDVVTNYYYLISQDTVDCTINDRLHEKEARMIAIIESAPIPLFNNLNDDGDEDIKAIIRDYVRRKNRKIQ</sequence>
<dbReference type="InterPro" id="IPR038718">
    <property type="entry name" value="SNF2-like_sf"/>
</dbReference>
<dbReference type="Gene3D" id="3.40.50.300">
    <property type="entry name" value="P-loop containing nucleotide triphosphate hydrolases"/>
    <property type="match status" value="1"/>
</dbReference>
<dbReference type="EMBL" id="ADWO01000053">
    <property type="protein sequence ID" value="EFI72155.1"/>
    <property type="molecule type" value="Genomic_DNA"/>
</dbReference>
<dbReference type="GO" id="GO:0016787">
    <property type="term" value="F:hydrolase activity"/>
    <property type="evidence" value="ECO:0007669"/>
    <property type="project" value="UniProtKB-KW"/>
</dbReference>